<comment type="similarity">
    <text evidence="1">Belongs to the DNA polymerase type-Y family.</text>
</comment>
<evidence type="ECO:0000313" key="5">
    <source>
        <dbReference type="Proteomes" id="UP001597601"/>
    </source>
</evidence>
<dbReference type="RefSeq" id="WP_377128516.1">
    <property type="nucleotide sequence ID" value="NZ_JBHUON010000016.1"/>
</dbReference>
<dbReference type="InterPro" id="IPR001126">
    <property type="entry name" value="UmuC"/>
</dbReference>
<evidence type="ECO:0000256" key="1">
    <source>
        <dbReference type="ARBA" id="ARBA00010945"/>
    </source>
</evidence>
<accession>A0ABW5XR44</accession>
<dbReference type="InterPro" id="IPR043128">
    <property type="entry name" value="Rev_trsase/Diguanyl_cyclase"/>
</dbReference>
<dbReference type="Gene3D" id="3.40.1170.60">
    <property type="match status" value="1"/>
</dbReference>
<sequence>MQKRFVSLWFRHLLTDWLTLRQPELKLIPFVLVAPERNRIIITATNILAEQQGITVGMASADAKAIIPDLKVIDQLPEKADKLLNRLGEWCIRYTPQVALDAPCSLIMDVSGCTHLWGSEQQYLAHMLNRFRAKGYDVQAAMADTIGAAWAVAHFGNTDAVIPPNDHIKALLPLPPIALRLDYTALERLRKLGFYAIKSFLSIKRSALRRRFGNEFLLRIDEALGNVDEPLQLIHPIEAYHERLPSLEPIRTVEGIEIAIKTLLQSICERLRDEGKGLRTAVLKCYRVDGGLVGADIGTNRPSHNIEHLFKLFALKIDSIEPALGIELFTLDAYKIEDVSQDQEVLWVSDSCDLHSNDLAELLDRVGNKIGIENIRRYLPYESYWPERALRKATSLTEKPATTWRTGRPRPSIILPRPEPIQVTFKLPDDPPILFIYKGERHEVKKADDAERIECEWWQSKRPHRDYYVVEDQQGRRFWLFRSGHYTDEGAKWYLHGFFA</sequence>
<dbReference type="Pfam" id="PF00817">
    <property type="entry name" value="IMS"/>
    <property type="match status" value="1"/>
</dbReference>
<evidence type="ECO:0000313" key="4">
    <source>
        <dbReference type="EMBL" id="MFD2865703.1"/>
    </source>
</evidence>
<reference evidence="5" key="1">
    <citation type="journal article" date="2019" name="Int. J. Syst. Evol. Microbiol.">
        <title>The Global Catalogue of Microorganisms (GCM) 10K type strain sequencing project: providing services to taxonomists for standard genome sequencing and annotation.</title>
        <authorList>
            <consortium name="The Broad Institute Genomics Platform"/>
            <consortium name="The Broad Institute Genome Sequencing Center for Infectious Disease"/>
            <person name="Wu L."/>
            <person name="Ma J."/>
        </authorList>
    </citation>
    <scope>NUCLEOTIDE SEQUENCE [LARGE SCALE GENOMIC DNA]</scope>
    <source>
        <strain evidence="5">KCTC 52232</strain>
    </source>
</reference>
<dbReference type="PANTHER" id="PTHR35369">
    <property type="entry name" value="BLR3025 PROTEIN-RELATED"/>
    <property type="match status" value="1"/>
</dbReference>
<keyword evidence="2" id="KW-0227">DNA damage</keyword>
<dbReference type="EMBL" id="JBHUON010000016">
    <property type="protein sequence ID" value="MFD2865703.1"/>
    <property type="molecule type" value="Genomic_DNA"/>
</dbReference>
<gene>
    <name evidence="4" type="ORF">ACFSYC_13470</name>
</gene>
<dbReference type="InterPro" id="IPR043502">
    <property type="entry name" value="DNA/RNA_pol_sf"/>
</dbReference>
<dbReference type="InterPro" id="IPR050356">
    <property type="entry name" value="SulA_CellDiv_inhibitor"/>
</dbReference>
<dbReference type="CDD" id="cd03468">
    <property type="entry name" value="PolY_like"/>
    <property type="match status" value="1"/>
</dbReference>
<dbReference type="PANTHER" id="PTHR35369:SF2">
    <property type="entry name" value="BLR3025 PROTEIN"/>
    <property type="match status" value="1"/>
</dbReference>
<dbReference type="Gene3D" id="3.30.70.270">
    <property type="match status" value="1"/>
</dbReference>
<comment type="caution">
    <text evidence="4">The sequence shown here is derived from an EMBL/GenBank/DDBJ whole genome shotgun (WGS) entry which is preliminary data.</text>
</comment>
<keyword evidence="5" id="KW-1185">Reference proteome</keyword>
<dbReference type="SUPFAM" id="SSF56672">
    <property type="entry name" value="DNA/RNA polymerases"/>
    <property type="match status" value="1"/>
</dbReference>
<name>A0ABW5XR44_9SPHI</name>
<feature type="domain" description="UmuC" evidence="3">
    <location>
        <begin position="10"/>
        <end position="151"/>
    </location>
</feature>
<organism evidence="4 5">
    <name type="scientific">Mucilaginibacter antarcticus</name>
    <dbReference type="NCBI Taxonomy" id="1855725"/>
    <lineage>
        <taxon>Bacteria</taxon>
        <taxon>Pseudomonadati</taxon>
        <taxon>Bacteroidota</taxon>
        <taxon>Sphingobacteriia</taxon>
        <taxon>Sphingobacteriales</taxon>
        <taxon>Sphingobacteriaceae</taxon>
        <taxon>Mucilaginibacter</taxon>
    </lineage>
</organism>
<dbReference type="Proteomes" id="UP001597601">
    <property type="component" value="Unassembled WGS sequence"/>
</dbReference>
<proteinExistence type="inferred from homology"/>
<protein>
    <submittedName>
        <fullName evidence="4">Y-family DNA polymerase</fullName>
    </submittedName>
</protein>
<evidence type="ECO:0000259" key="3">
    <source>
        <dbReference type="Pfam" id="PF00817"/>
    </source>
</evidence>
<evidence type="ECO:0000256" key="2">
    <source>
        <dbReference type="ARBA" id="ARBA00022763"/>
    </source>
</evidence>